<dbReference type="PANTHER" id="PTHR20963">
    <property type="entry name" value="MULTIPLE INOSITOL POLYPHOSPHATE PHOSPHATASE-RELATED"/>
    <property type="match status" value="1"/>
</dbReference>
<organism evidence="18 19">
    <name type="scientific">Ceutorhynchus assimilis</name>
    <name type="common">cabbage seed weevil</name>
    <dbReference type="NCBI Taxonomy" id="467358"/>
    <lineage>
        <taxon>Eukaryota</taxon>
        <taxon>Metazoa</taxon>
        <taxon>Ecdysozoa</taxon>
        <taxon>Arthropoda</taxon>
        <taxon>Hexapoda</taxon>
        <taxon>Insecta</taxon>
        <taxon>Pterygota</taxon>
        <taxon>Neoptera</taxon>
        <taxon>Endopterygota</taxon>
        <taxon>Coleoptera</taxon>
        <taxon>Polyphaga</taxon>
        <taxon>Cucujiformia</taxon>
        <taxon>Curculionidae</taxon>
        <taxon>Ceutorhynchinae</taxon>
        <taxon>Ceutorhynchus</taxon>
    </lineage>
</organism>
<dbReference type="InterPro" id="IPR016274">
    <property type="entry name" value="Histidine_acid_Pase_euk"/>
</dbReference>
<dbReference type="FunFam" id="3.40.50.1240:FF:000014">
    <property type="entry name" value="Multiple inositol polyphosphate phosphatase 1"/>
    <property type="match status" value="1"/>
</dbReference>
<dbReference type="Gene3D" id="3.40.50.1240">
    <property type="entry name" value="Phosphoglycerate mutase-like"/>
    <property type="match status" value="1"/>
</dbReference>
<dbReference type="Proteomes" id="UP001152799">
    <property type="component" value="Chromosome 4"/>
</dbReference>
<dbReference type="PANTHER" id="PTHR20963:SF51">
    <property type="entry name" value="MULTIPLE INOSITOL POLYPHOSPHATE PHOSPHATASE 1"/>
    <property type="match status" value="1"/>
</dbReference>
<keyword evidence="8" id="KW-0378">Hydrolase</keyword>
<evidence type="ECO:0000256" key="14">
    <source>
        <dbReference type="ARBA" id="ARBA00043691"/>
    </source>
</evidence>
<evidence type="ECO:0000256" key="1">
    <source>
        <dbReference type="ARBA" id="ARBA00004236"/>
    </source>
</evidence>
<evidence type="ECO:0000256" key="13">
    <source>
        <dbReference type="ARBA" id="ARBA00043671"/>
    </source>
</evidence>
<dbReference type="GO" id="GO:0003993">
    <property type="term" value="F:acid phosphatase activity"/>
    <property type="evidence" value="ECO:0007669"/>
    <property type="project" value="TreeGrafter"/>
</dbReference>
<dbReference type="InterPro" id="IPR029033">
    <property type="entry name" value="His_PPase_superfam"/>
</dbReference>
<feature type="disulfide bond" evidence="16">
    <location>
        <begin position="404"/>
        <end position="410"/>
    </location>
</feature>
<keyword evidence="16" id="KW-1015">Disulfide bond</keyword>
<sequence length="442" mass="51471">MGFNTVCVLFLVLFYLGWSEQCSKGYPFEHYLGTRTPYRIVSNNSFHKIHYEGCTPKKVWMIIRHGTRNPSTSNIETINEKLPKIKSLILNSQNLPNDFIKNRDLDLFKKWKSSLDSEDNNLLAHEGEEEMLLIAERMQSRFPEVFENVYSNTTYKLKFTHSQRTKKSAYYFAAGLFGKQTAKDVWFPEPNKKDPILRFYKLCNKWEKEIKSSVKDRGEQKTFQETHFIEKVVEEVNEKLGLNELTISDISIMYITCGFETAWNKRSKSPWCTPFTEENLKVLEYMEDLKYYWQDGYGHELTYKQACPAFGDLVNHFDTTSAYPKAVIYFTHSGTLLKILAHLGLYKDNEALTASNYDSMSNRKWKTSLIDSFATNLALLLYDCSGTKKVLTLHQENIVKLPCCPDTDLCEFSKLTEYYQESIDRCDFEAMCNTSTINSSEF</sequence>
<reference evidence="18" key="1">
    <citation type="submission" date="2022-01" db="EMBL/GenBank/DDBJ databases">
        <authorList>
            <person name="King R."/>
        </authorList>
    </citation>
    <scope>NUCLEOTIDE SEQUENCE</scope>
</reference>
<keyword evidence="6" id="KW-1003">Cell membrane</keyword>
<dbReference type="GO" id="GO:0005886">
    <property type="term" value="C:plasma membrane"/>
    <property type="evidence" value="ECO:0007669"/>
    <property type="project" value="UniProtKB-SubCell"/>
</dbReference>
<evidence type="ECO:0000256" key="9">
    <source>
        <dbReference type="ARBA" id="ARBA00023136"/>
    </source>
</evidence>
<evidence type="ECO:0000313" key="18">
    <source>
        <dbReference type="EMBL" id="CAG9767062.1"/>
    </source>
</evidence>
<evidence type="ECO:0000256" key="7">
    <source>
        <dbReference type="ARBA" id="ARBA00022729"/>
    </source>
</evidence>
<comment type="catalytic activity">
    <reaction evidence="13">
        <text>1D-myo-inositol 1,2,4,5,6-pentakisphosphate + H2O = 1D-myo-inositol 1,2,5,6-tetrakisphosphate + phosphate</text>
        <dbReference type="Rhea" id="RHEA:77115"/>
        <dbReference type="ChEBI" id="CHEBI:15377"/>
        <dbReference type="ChEBI" id="CHEBI:43474"/>
        <dbReference type="ChEBI" id="CHEBI:57798"/>
        <dbReference type="ChEBI" id="CHEBI:195535"/>
        <dbReference type="EC" id="3.1.3.62"/>
    </reaction>
    <physiologicalReaction direction="left-to-right" evidence="13">
        <dbReference type="Rhea" id="RHEA:77116"/>
    </physiologicalReaction>
</comment>
<dbReference type="EMBL" id="OU892280">
    <property type="protein sequence ID" value="CAG9767062.1"/>
    <property type="molecule type" value="Genomic_DNA"/>
</dbReference>
<comment type="catalytic activity">
    <reaction evidence="15">
        <text>(2R)-2,3-bisphosphoglycerate + H2O = (2R)-2-phosphoglycerate + phosphate</text>
        <dbReference type="Rhea" id="RHEA:27381"/>
        <dbReference type="ChEBI" id="CHEBI:15377"/>
        <dbReference type="ChEBI" id="CHEBI:43474"/>
        <dbReference type="ChEBI" id="CHEBI:58248"/>
        <dbReference type="ChEBI" id="CHEBI:58289"/>
        <dbReference type="EC" id="3.1.3.80"/>
    </reaction>
    <physiologicalReaction direction="left-to-right" evidence="15">
        <dbReference type="Rhea" id="RHEA:27382"/>
    </physiologicalReaction>
</comment>
<dbReference type="EC" id="3.1.3.62" evidence="4"/>
<dbReference type="InterPro" id="IPR000560">
    <property type="entry name" value="His_Pase_clade-2"/>
</dbReference>
<evidence type="ECO:0000256" key="12">
    <source>
        <dbReference type="ARBA" id="ARBA00043668"/>
    </source>
</evidence>
<evidence type="ECO:0000256" key="17">
    <source>
        <dbReference type="SAM" id="SignalP"/>
    </source>
</evidence>
<protein>
    <recommendedName>
        <fullName evidence="5">Multiple inositol polyphosphate phosphatase 1</fullName>
        <ecNumber evidence="4">3.1.3.62</ecNumber>
        <ecNumber evidence="3">3.1.3.80</ecNumber>
    </recommendedName>
    <alternativeName>
        <fullName evidence="11">2,3-bisphosphoglycerate 3-phosphatase</fullName>
    </alternativeName>
</protein>
<keyword evidence="10" id="KW-0325">Glycoprotein</keyword>
<dbReference type="PIRSF" id="PIRSF000894">
    <property type="entry name" value="Acid_phosphatase"/>
    <property type="match status" value="1"/>
</dbReference>
<evidence type="ECO:0000256" key="5">
    <source>
        <dbReference type="ARBA" id="ARBA00018097"/>
    </source>
</evidence>
<dbReference type="GO" id="GO:0052745">
    <property type="term" value="F:inositol phosphate phosphatase activity"/>
    <property type="evidence" value="ECO:0007669"/>
    <property type="project" value="TreeGrafter"/>
</dbReference>
<evidence type="ECO:0000256" key="2">
    <source>
        <dbReference type="ARBA" id="ARBA00008422"/>
    </source>
</evidence>
<dbReference type="Pfam" id="PF00328">
    <property type="entry name" value="His_Phos_2"/>
    <property type="match status" value="1"/>
</dbReference>
<dbReference type="OrthoDB" id="6509975at2759"/>
<evidence type="ECO:0000256" key="3">
    <source>
        <dbReference type="ARBA" id="ARBA00012976"/>
    </source>
</evidence>
<dbReference type="EC" id="3.1.3.80" evidence="3"/>
<gene>
    <name evidence="18" type="ORF">CEUTPL_LOCUS7629</name>
</gene>
<dbReference type="AlphaFoldDB" id="A0A9N9MU06"/>
<evidence type="ECO:0000256" key="6">
    <source>
        <dbReference type="ARBA" id="ARBA00022475"/>
    </source>
</evidence>
<evidence type="ECO:0000313" key="19">
    <source>
        <dbReference type="Proteomes" id="UP001152799"/>
    </source>
</evidence>
<feature type="chain" id="PRO_5040451248" description="Multiple inositol polyphosphate phosphatase 1" evidence="17">
    <location>
        <begin position="20"/>
        <end position="442"/>
    </location>
</feature>
<keyword evidence="9" id="KW-0472">Membrane</keyword>
<accession>A0A9N9MU06</accession>
<comment type="catalytic activity">
    <reaction evidence="12">
        <text>1D-myo-inositol 1,2,5,6-tetrakisphosphate + H2O = 1D-myo-inositol 1,2,6-trisphosphate + phosphate</text>
        <dbReference type="Rhea" id="RHEA:77119"/>
        <dbReference type="ChEBI" id="CHEBI:15377"/>
        <dbReference type="ChEBI" id="CHEBI:43474"/>
        <dbReference type="ChEBI" id="CHEBI:195535"/>
        <dbReference type="ChEBI" id="CHEBI:195537"/>
        <dbReference type="EC" id="3.1.3.62"/>
    </reaction>
    <physiologicalReaction direction="left-to-right" evidence="12">
        <dbReference type="Rhea" id="RHEA:77120"/>
    </physiologicalReaction>
</comment>
<name>A0A9N9MU06_9CUCU</name>
<dbReference type="SUPFAM" id="SSF53254">
    <property type="entry name" value="Phosphoglycerate mutase-like"/>
    <property type="match status" value="1"/>
</dbReference>
<keyword evidence="7 17" id="KW-0732">Signal</keyword>
<comment type="subcellular location">
    <subcellularLocation>
        <location evidence="1">Cell membrane</location>
    </subcellularLocation>
</comment>
<evidence type="ECO:0000256" key="4">
    <source>
        <dbReference type="ARBA" id="ARBA00013040"/>
    </source>
</evidence>
<feature type="disulfide bond" evidence="16">
    <location>
        <begin position="257"/>
        <end position="272"/>
    </location>
</feature>
<evidence type="ECO:0000256" key="11">
    <source>
        <dbReference type="ARBA" id="ARBA00031642"/>
    </source>
</evidence>
<evidence type="ECO:0000256" key="15">
    <source>
        <dbReference type="ARBA" id="ARBA00043832"/>
    </source>
</evidence>
<evidence type="ECO:0000256" key="16">
    <source>
        <dbReference type="PIRSR" id="PIRSR000894-2"/>
    </source>
</evidence>
<proteinExistence type="inferred from homology"/>
<comment type="catalytic activity">
    <reaction evidence="14">
        <text>1D-myo-inositol hexakisphosphate + H2O = 1D-myo-inositol 1,2,4,5,6-pentakisphosphate + phosphate</text>
        <dbReference type="Rhea" id="RHEA:16989"/>
        <dbReference type="ChEBI" id="CHEBI:15377"/>
        <dbReference type="ChEBI" id="CHEBI:43474"/>
        <dbReference type="ChEBI" id="CHEBI:57798"/>
        <dbReference type="ChEBI" id="CHEBI:58130"/>
        <dbReference type="EC" id="3.1.3.62"/>
    </reaction>
    <physiologicalReaction direction="left-to-right" evidence="14">
        <dbReference type="Rhea" id="RHEA:16990"/>
    </physiologicalReaction>
</comment>
<evidence type="ECO:0000256" key="10">
    <source>
        <dbReference type="ARBA" id="ARBA00023180"/>
    </source>
</evidence>
<feature type="signal peptide" evidence="17">
    <location>
        <begin position="1"/>
        <end position="19"/>
    </location>
</feature>
<keyword evidence="19" id="KW-1185">Reference proteome</keyword>
<feature type="disulfide bond" evidence="16">
    <location>
        <begin position="54"/>
        <end position="384"/>
    </location>
</feature>
<comment type="similarity">
    <text evidence="2">Belongs to the histidine acid phosphatase family. MINPP1 subfamily.</text>
</comment>
<dbReference type="CDD" id="cd07061">
    <property type="entry name" value="HP_HAP_like"/>
    <property type="match status" value="1"/>
</dbReference>
<evidence type="ECO:0000256" key="8">
    <source>
        <dbReference type="ARBA" id="ARBA00022801"/>
    </source>
</evidence>
<dbReference type="GO" id="GO:0034417">
    <property type="term" value="F:bisphosphoglycerate 3-phosphatase activity"/>
    <property type="evidence" value="ECO:0007669"/>
    <property type="project" value="UniProtKB-EC"/>
</dbReference>